<gene>
    <name evidence="1" type="ORF">Zmor_009602</name>
</gene>
<accession>A0AA38IH51</accession>
<dbReference type="Proteomes" id="UP001168821">
    <property type="component" value="Unassembled WGS sequence"/>
</dbReference>
<dbReference type="EMBL" id="JALNTZ010000003">
    <property type="protein sequence ID" value="KAJ3657823.1"/>
    <property type="molecule type" value="Genomic_DNA"/>
</dbReference>
<evidence type="ECO:0000313" key="1">
    <source>
        <dbReference type="EMBL" id="KAJ3657823.1"/>
    </source>
</evidence>
<protein>
    <submittedName>
        <fullName evidence="1">Uncharacterized protein</fullName>
    </submittedName>
</protein>
<dbReference type="AlphaFoldDB" id="A0AA38IH51"/>
<proteinExistence type="predicted"/>
<name>A0AA38IH51_9CUCU</name>
<sequence>MTLLSTFFLTSINRHPSNFFIPRIVIILKDYFSTFPKPAFSLKRTTPDQITWVVKNSSIFFLRWKVLASPECACCAMFAPRTISTNFPDLEHDADVMFDLAAGMMHDCHTKRKGKINICVTRKLVNKLGCTRTAR</sequence>
<keyword evidence="2" id="KW-1185">Reference proteome</keyword>
<organism evidence="1 2">
    <name type="scientific">Zophobas morio</name>
    <dbReference type="NCBI Taxonomy" id="2755281"/>
    <lineage>
        <taxon>Eukaryota</taxon>
        <taxon>Metazoa</taxon>
        <taxon>Ecdysozoa</taxon>
        <taxon>Arthropoda</taxon>
        <taxon>Hexapoda</taxon>
        <taxon>Insecta</taxon>
        <taxon>Pterygota</taxon>
        <taxon>Neoptera</taxon>
        <taxon>Endopterygota</taxon>
        <taxon>Coleoptera</taxon>
        <taxon>Polyphaga</taxon>
        <taxon>Cucujiformia</taxon>
        <taxon>Tenebrionidae</taxon>
        <taxon>Zophobas</taxon>
    </lineage>
</organism>
<comment type="caution">
    <text evidence="1">The sequence shown here is derived from an EMBL/GenBank/DDBJ whole genome shotgun (WGS) entry which is preliminary data.</text>
</comment>
<reference evidence="1" key="1">
    <citation type="journal article" date="2023" name="G3 (Bethesda)">
        <title>Whole genome assemblies of Zophobas morio and Tenebrio molitor.</title>
        <authorList>
            <person name="Kaur S."/>
            <person name="Stinson S.A."/>
            <person name="diCenzo G.C."/>
        </authorList>
    </citation>
    <scope>NUCLEOTIDE SEQUENCE</scope>
    <source>
        <strain evidence="1">QUZm001</strain>
    </source>
</reference>
<evidence type="ECO:0000313" key="2">
    <source>
        <dbReference type="Proteomes" id="UP001168821"/>
    </source>
</evidence>